<accession>A0A562J134</accession>
<dbReference type="Gene3D" id="1.10.101.10">
    <property type="entry name" value="PGBD-like superfamily/PGBD"/>
    <property type="match status" value="3"/>
</dbReference>
<feature type="domain" description="Peptidoglycan binding-like" evidence="1">
    <location>
        <begin position="293"/>
        <end position="352"/>
    </location>
</feature>
<dbReference type="InterPro" id="IPR036366">
    <property type="entry name" value="PGBDSf"/>
</dbReference>
<dbReference type="InterPro" id="IPR036365">
    <property type="entry name" value="PGBD-like_sf"/>
</dbReference>
<keyword evidence="2" id="KW-0378">Hydrolase</keyword>
<organism evidence="2 3">
    <name type="scientific">Sedimentibacter saalensis</name>
    <dbReference type="NCBI Taxonomy" id="130788"/>
    <lineage>
        <taxon>Bacteria</taxon>
        <taxon>Bacillati</taxon>
        <taxon>Bacillota</taxon>
        <taxon>Tissierellia</taxon>
        <taxon>Sedimentibacter</taxon>
    </lineage>
</organism>
<protein>
    <submittedName>
        <fullName evidence="2">Peptidoglycan hydrolase-like protein with peptidoglycan-binding domain</fullName>
    </submittedName>
</protein>
<dbReference type="OrthoDB" id="9811296at2"/>
<dbReference type="InterPro" id="IPR002477">
    <property type="entry name" value="Peptidoglycan-bd-like"/>
</dbReference>
<evidence type="ECO:0000259" key="1">
    <source>
        <dbReference type="Pfam" id="PF01471"/>
    </source>
</evidence>
<gene>
    <name evidence="2" type="ORF">LY60_03536</name>
</gene>
<dbReference type="SUPFAM" id="SSF47090">
    <property type="entry name" value="PGBD-like"/>
    <property type="match status" value="3"/>
</dbReference>
<sequence length="470" mass="52320">MSTQVPGLSTVVVPDNITVHLGAPNQPAENVTVPFIDYVKNVASSELYPTWPESALRANIYAIVSIALNRIFTEWYRSRGYNFDITNTTQFDQAFVPNRGIFDTIDRIVDDIFNDYIARQNQVEPLYAQFCDGRVSICEGMFQWGTVDLAAQGYVPYEILQYYYGDNINIVRNAPVVNLEETYPGVPLSVGDNNQYVLLIKMALNAISVNFPAIPKVYPINGEFTEGMADAVRAFQEAFNLPETGVIDKATWYEIRKIYVAVRNLAQLTSQGILVSDIPPDIVTEIEEGKVVPRVQLVQYFLNVLSAYYNSIPAVDIDGILGPNTRTSIIEFQKTMGLEPTGIIDDATWNSMYNNILGILRALPPSAIALPALLFPNVILREGSEGPSVFIMQEYLAFISSVVPAIPSVTPDGVFGPETRAAVTAFQRQYGLNPDGIVQQATWNRIVQVYRELRFGVQRNQGQFPGNEIS</sequence>
<evidence type="ECO:0000313" key="3">
    <source>
        <dbReference type="Proteomes" id="UP000315343"/>
    </source>
</evidence>
<proteinExistence type="predicted"/>
<keyword evidence="3" id="KW-1185">Reference proteome</keyword>
<dbReference type="Proteomes" id="UP000315343">
    <property type="component" value="Unassembled WGS sequence"/>
</dbReference>
<evidence type="ECO:0000313" key="2">
    <source>
        <dbReference type="EMBL" id="TWH76908.1"/>
    </source>
</evidence>
<dbReference type="Pfam" id="PF01471">
    <property type="entry name" value="PG_binding_1"/>
    <property type="match status" value="3"/>
</dbReference>
<comment type="caution">
    <text evidence="2">The sequence shown here is derived from an EMBL/GenBank/DDBJ whole genome shotgun (WGS) entry which is preliminary data.</text>
</comment>
<dbReference type="RefSeq" id="WP_145086820.1">
    <property type="nucleotide sequence ID" value="NZ_JBCFAR010000016.1"/>
</dbReference>
<feature type="domain" description="Peptidoglycan binding-like" evidence="1">
    <location>
        <begin position="197"/>
        <end position="253"/>
    </location>
</feature>
<name>A0A562J134_9FIRM</name>
<feature type="domain" description="Peptidoglycan binding-like" evidence="1">
    <location>
        <begin position="386"/>
        <end position="445"/>
    </location>
</feature>
<dbReference type="GO" id="GO:0016787">
    <property type="term" value="F:hydrolase activity"/>
    <property type="evidence" value="ECO:0007669"/>
    <property type="project" value="UniProtKB-KW"/>
</dbReference>
<reference evidence="2 3" key="1">
    <citation type="submission" date="2019-07" db="EMBL/GenBank/DDBJ databases">
        <title>Genomic Encyclopedia of Type Strains, Phase I: the one thousand microbial genomes (KMG-I) project.</title>
        <authorList>
            <person name="Kyrpides N."/>
        </authorList>
    </citation>
    <scope>NUCLEOTIDE SEQUENCE [LARGE SCALE GENOMIC DNA]</scope>
    <source>
        <strain evidence="2 3">DSM 13558</strain>
    </source>
</reference>
<dbReference type="AlphaFoldDB" id="A0A562J134"/>
<dbReference type="EMBL" id="VLKH01000015">
    <property type="protein sequence ID" value="TWH76908.1"/>
    <property type="molecule type" value="Genomic_DNA"/>
</dbReference>